<comment type="caution">
    <text evidence="12">The sequence shown here is derived from an EMBL/GenBank/DDBJ whole genome shotgun (WGS) entry which is preliminary data.</text>
</comment>
<dbReference type="NCBIfam" id="NF009488">
    <property type="entry name" value="PRK12850.1"/>
    <property type="match status" value="1"/>
</dbReference>
<evidence type="ECO:0000256" key="5">
    <source>
        <dbReference type="ARBA" id="ARBA00022840"/>
    </source>
</evidence>
<dbReference type="EMBL" id="JAOZYB010000002">
    <property type="protein sequence ID" value="MEB3959023.1"/>
    <property type="molecule type" value="Genomic_DNA"/>
</dbReference>
<sequence length="541" mass="56790">MAKIIAFDEEARRGLERGMNQLADAVKVTLGPKGRNVVLEKKWGAPTITNDGVSIAKEIELEDPYEKIGAELVKEVAKKTDDVAGDGTTTATVLAQALVREGLRNVAAGANPMALKRGIEKAVEAVSAALLEQAKDVETKEQIASTASISAADTQIGELIAEAMDKVGKEGVITVEESQTFGLELELTEGMRFDKGYISAYFATDMERMESSLDDPYILIVNSKIGNVKDLLPLLEKVMQSGKPLLIIAEDVEGEALSTLVVNKIRGTFKSVAVKAPGFGDRRKAMLGDIAILTGGTVISEEVGLKLENAGLDLLGCARKVVITKDETTIVDGAGDSDQVQGRVNQIRAEIENSDSDYDREKLQERLAKLAGGVAVIKAGAATEVELKERKHRIEDAVRNAKAAVEEGIVAGGGVALLQASAVFEKLELQGDEATGANAVKLALEAPLKQIAVNGGLEGGVVVEKVRNLAVGHGLNAATGEYVDMIAEGILDPAKVTRSALQNAASIAALFLTTEAVIADKPEKAAAGGAPGGMPGGDMDF</sequence>
<evidence type="ECO:0000256" key="3">
    <source>
        <dbReference type="ARBA" id="ARBA00006607"/>
    </source>
</evidence>
<evidence type="ECO:0000256" key="4">
    <source>
        <dbReference type="ARBA" id="ARBA00022741"/>
    </source>
</evidence>
<evidence type="ECO:0000313" key="12">
    <source>
        <dbReference type="EMBL" id="MEB3959023.1"/>
    </source>
</evidence>
<feature type="binding site" evidence="9">
    <location>
        <begin position="86"/>
        <end position="90"/>
    </location>
    <ligand>
        <name>ATP</name>
        <dbReference type="ChEBI" id="CHEBI:30616"/>
    </ligand>
</feature>
<reference evidence="12 13" key="1">
    <citation type="submission" date="2022-10" db="EMBL/GenBank/DDBJ databases">
        <authorList>
            <person name="Xie J."/>
            <person name="Shen N."/>
        </authorList>
    </citation>
    <scope>NUCLEOTIDE SEQUENCE [LARGE SCALE GENOMIC DNA]</scope>
    <source>
        <strain evidence="12 13">DSM 41681</strain>
    </source>
</reference>
<dbReference type="SUPFAM" id="SSF54849">
    <property type="entry name" value="GroEL-intermediate domain like"/>
    <property type="match status" value="1"/>
</dbReference>
<dbReference type="InterPro" id="IPR027410">
    <property type="entry name" value="TCP-1-like_intermed_sf"/>
</dbReference>
<dbReference type="Gene3D" id="3.30.260.10">
    <property type="entry name" value="TCP-1-like chaperonin intermediate domain"/>
    <property type="match status" value="1"/>
</dbReference>
<dbReference type="CDD" id="cd03344">
    <property type="entry name" value="GroEL"/>
    <property type="match status" value="1"/>
</dbReference>
<dbReference type="HAMAP" id="MF_00600">
    <property type="entry name" value="CH60"/>
    <property type="match status" value="1"/>
</dbReference>
<dbReference type="InterPro" id="IPR027409">
    <property type="entry name" value="GroEL-like_apical_dom_sf"/>
</dbReference>
<dbReference type="Gene3D" id="3.50.7.10">
    <property type="entry name" value="GroEL"/>
    <property type="match status" value="1"/>
</dbReference>
<evidence type="ECO:0000256" key="1">
    <source>
        <dbReference type="ARBA" id="ARBA00004191"/>
    </source>
</evidence>
<dbReference type="InterPro" id="IPR018370">
    <property type="entry name" value="Chaperonin_Cpn60_CS"/>
</dbReference>
<comment type="similarity">
    <text evidence="3 9 10">Belongs to the chaperonin (HSP60) family.</text>
</comment>
<feature type="binding site" evidence="9">
    <location>
        <begin position="29"/>
        <end position="32"/>
    </location>
    <ligand>
        <name>ATP</name>
        <dbReference type="ChEBI" id="CHEBI:30616"/>
    </ligand>
</feature>
<keyword evidence="6 9" id="KW-0143">Chaperone</keyword>
<dbReference type="Proteomes" id="UP001352223">
    <property type="component" value="Unassembled WGS sequence"/>
</dbReference>
<evidence type="ECO:0000256" key="9">
    <source>
        <dbReference type="HAMAP-Rule" id="MF_00600"/>
    </source>
</evidence>
<protein>
    <recommendedName>
        <fullName evidence="9">Chaperonin GroEL</fullName>
        <ecNumber evidence="9">5.6.1.7</ecNumber>
    </recommendedName>
    <alternativeName>
        <fullName evidence="9">60 kDa chaperonin</fullName>
    </alternativeName>
    <alternativeName>
        <fullName evidence="9">Chaperonin-60</fullName>
        <shortName evidence="9">Cpn60</shortName>
    </alternativeName>
</protein>
<dbReference type="SUPFAM" id="SSF48592">
    <property type="entry name" value="GroEL equatorial domain-like"/>
    <property type="match status" value="1"/>
</dbReference>
<proteinExistence type="inferred from homology"/>
<comment type="subcellular location">
    <subcellularLocation>
        <location evidence="2">Cell surface</location>
    </subcellularLocation>
    <subcellularLocation>
        <location evidence="9">Cytoplasm</location>
    </subcellularLocation>
    <subcellularLocation>
        <location evidence="8">Secreted</location>
        <location evidence="8">Capsule</location>
    </subcellularLocation>
    <subcellularLocation>
        <location evidence="1">Secreted</location>
        <location evidence="1">Cell wall</location>
    </subcellularLocation>
</comment>
<dbReference type="PROSITE" id="PS00296">
    <property type="entry name" value="CHAPERONINS_CPN60"/>
    <property type="match status" value="1"/>
</dbReference>
<dbReference type="NCBIfam" id="NF009489">
    <property type="entry name" value="PRK12851.1"/>
    <property type="match status" value="1"/>
</dbReference>
<evidence type="ECO:0000256" key="8">
    <source>
        <dbReference type="ARBA" id="ARBA00025702"/>
    </source>
</evidence>
<dbReference type="NCBIfam" id="TIGR02348">
    <property type="entry name" value="GroEL"/>
    <property type="match status" value="1"/>
</dbReference>
<comment type="function">
    <text evidence="9 11">Together with its co-chaperonin GroES, plays an essential role in assisting protein folding. The GroEL-GroES system forms a nano-cage that allows encapsulation of the non-native substrate proteins and provides a physical environment optimized to promote and accelerate protein folding.</text>
</comment>
<dbReference type="EC" id="5.6.1.7" evidence="9"/>
<dbReference type="InterPro" id="IPR002423">
    <property type="entry name" value="Cpn60/GroEL/TCP-1"/>
</dbReference>
<keyword evidence="13" id="KW-1185">Reference proteome</keyword>
<evidence type="ECO:0000256" key="2">
    <source>
        <dbReference type="ARBA" id="ARBA00004241"/>
    </source>
</evidence>
<evidence type="ECO:0000256" key="11">
    <source>
        <dbReference type="RuleBase" id="RU000419"/>
    </source>
</evidence>
<name>A0ABU6C3B0_9ACTN</name>
<keyword evidence="7 9" id="KW-0413">Isomerase</keyword>
<dbReference type="PANTHER" id="PTHR45633">
    <property type="entry name" value="60 KDA HEAT SHOCK PROTEIN, MITOCHONDRIAL"/>
    <property type="match status" value="1"/>
</dbReference>
<evidence type="ECO:0000256" key="10">
    <source>
        <dbReference type="RuleBase" id="RU000418"/>
    </source>
</evidence>
<dbReference type="SUPFAM" id="SSF52029">
    <property type="entry name" value="GroEL apical domain-like"/>
    <property type="match status" value="1"/>
</dbReference>
<dbReference type="InterPro" id="IPR027413">
    <property type="entry name" value="GROEL-like_equatorial_sf"/>
</dbReference>
<dbReference type="PRINTS" id="PR00298">
    <property type="entry name" value="CHAPERONIN60"/>
</dbReference>
<dbReference type="NCBIfam" id="NF000592">
    <property type="entry name" value="PRK00013.1"/>
    <property type="match status" value="1"/>
</dbReference>
<keyword evidence="5 9" id="KW-0067">ATP-binding</keyword>
<organism evidence="12 13">
    <name type="scientific">Streptomyces kunmingensis</name>
    <dbReference type="NCBI Taxonomy" id="68225"/>
    <lineage>
        <taxon>Bacteria</taxon>
        <taxon>Bacillati</taxon>
        <taxon>Actinomycetota</taxon>
        <taxon>Actinomycetes</taxon>
        <taxon>Kitasatosporales</taxon>
        <taxon>Streptomycetaceae</taxon>
        <taxon>Streptomyces</taxon>
    </lineage>
</organism>
<feature type="binding site" evidence="9">
    <location>
        <position position="492"/>
    </location>
    <ligand>
        <name>ATP</name>
        <dbReference type="ChEBI" id="CHEBI:30616"/>
    </ligand>
</feature>
<dbReference type="RefSeq" id="WP_324766001.1">
    <property type="nucleotide sequence ID" value="NZ_BAAATS010000002.1"/>
</dbReference>
<evidence type="ECO:0000256" key="6">
    <source>
        <dbReference type="ARBA" id="ARBA00023186"/>
    </source>
</evidence>
<keyword evidence="4 9" id="KW-0547">Nucleotide-binding</keyword>
<keyword evidence="9" id="KW-0963">Cytoplasm</keyword>
<comment type="caution">
    <text evidence="9">Lacks conserved residue(s) required for the propagation of feature annotation.</text>
</comment>
<dbReference type="NCBIfam" id="NF009487">
    <property type="entry name" value="PRK12849.1"/>
    <property type="match status" value="1"/>
</dbReference>
<dbReference type="Pfam" id="PF00118">
    <property type="entry name" value="Cpn60_TCP1"/>
    <property type="match status" value="1"/>
</dbReference>
<dbReference type="InterPro" id="IPR001844">
    <property type="entry name" value="Cpn60/GroEL"/>
</dbReference>
<feature type="binding site" evidence="9">
    <location>
        <begin position="476"/>
        <end position="478"/>
    </location>
    <ligand>
        <name>ATP</name>
        <dbReference type="ChEBI" id="CHEBI:30616"/>
    </ligand>
</feature>
<comment type="subunit">
    <text evidence="9 11">Forms a cylinder of 14 subunits composed of two heptameric rings stacked back-to-back. Interacts with the co-chaperonin GroES.</text>
</comment>
<gene>
    <name evidence="9 12" type="primary">groL</name>
    <name evidence="9" type="synonym">groEL</name>
    <name evidence="12" type="ORF">OKJ48_01935</name>
</gene>
<feature type="binding site" evidence="9">
    <location>
        <position position="413"/>
    </location>
    <ligand>
        <name>ATP</name>
        <dbReference type="ChEBI" id="CHEBI:30616"/>
    </ligand>
</feature>
<evidence type="ECO:0000256" key="7">
    <source>
        <dbReference type="ARBA" id="ARBA00023235"/>
    </source>
</evidence>
<evidence type="ECO:0000313" key="13">
    <source>
        <dbReference type="Proteomes" id="UP001352223"/>
    </source>
</evidence>
<accession>A0ABU6C3B0</accession>
<dbReference type="Gene3D" id="1.10.560.10">
    <property type="entry name" value="GroEL-like equatorial domain"/>
    <property type="match status" value="1"/>
</dbReference>